<name>A0ABX7GYH0_9GAMM</name>
<dbReference type="PANTHER" id="PTHR34319">
    <property type="entry name" value="MAJOR EXPORTED PROTEIN"/>
    <property type="match status" value="1"/>
</dbReference>
<accession>A0ABX7GYH0</accession>
<dbReference type="Proteomes" id="UP000663181">
    <property type="component" value="Chromosome"/>
</dbReference>
<dbReference type="Gene3D" id="2.30.110.20">
    <property type="entry name" value="Hcp1-like"/>
    <property type="match status" value="1"/>
</dbReference>
<gene>
    <name evidence="1" type="primary">hcp</name>
    <name evidence="1" type="ORF">ISN74_08685</name>
</gene>
<reference evidence="1 2" key="1">
    <citation type="submission" date="2020-10" db="EMBL/GenBank/DDBJ databases">
        <title>Phylogeny of dyella-like bacteria.</title>
        <authorList>
            <person name="Fu J."/>
        </authorList>
    </citation>
    <scope>NUCLEOTIDE SEQUENCE [LARGE SCALE GENOMIC DNA]</scope>
    <source>
        <strain evidence="1 2">DHOB09</strain>
    </source>
</reference>
<organism evidence="1 2">
    <name type="scientific">Dyella caseinilytica</name>
    <dbReference type="NCBI Taxonomy" id="1849581"/>
    <lineage>
        <taxon>Bacteria</taxon>
        <taxon>Pseudomonadati</taxon>
        <taxon>Pseudomonadota</taxon>
        <taxon>Gammaproteobacteria</taxon>
        <taxon>Lysobacterales</taxon>
        <taxon>Rhodanobacteraceae</taxon>
        <taxon>Dyella</taxon>
    </lineage>
</organism>
<dbReference type="SUPFAM" id="SSF141452">
    <property type="entry name" value="Hcp1-like"/>
    <property type="match status" value="1"/>
</dbReference>
<evidence type="ECO:0000313" key="1">
    <source>
        <dbReference type="EMBL" id="QRN55380.1"/>
    </source>
</evidence>
<dbReference type="InterPro" id="IPR008514">
    <property type="entry name" value="T6SS_Hcp"/>
</dbReference>
<dbReference type="InterPro" id="IPR036624">
    <property type="entry name" value="Hcp1-lik_sf"/>
</dbReference>
<sequence>MSIPLHLWLKDSSGSDIRGSSQVVGREGSIEVLSFKHGMISPTDGVSGKLLGSRVHWPVMMEKEIDRSSPVLYMTIARAQTLQSAEIKWYRIDDSGREVEYFNMMMRNVKVVAITPRVTNIKEPSSATQNHIEQIQLRYEEITWRYLDGNLQFRDAWNSL</sequence>
<protein>
    <submittedName>
        <fullName evidence="1">Type VI secretion system tube protein Hcp</fullName>
    </submittedName>
</protein>
<dbReference type="InterPro" id="IPR052947">
    <property type="entry name" value="T6SS_Hcp1_domain"/>
</dbReference>
<evidence type="ECO:0000313" key="2">
    <source>
        <dbReference type="Proteomes" id="UP000663181"/>
    </source>
</evidence>
<dbReference type="PANTHER" id="PTHR34319:SF6">
    <property type="entry name" value="MAJOR EXPORTED PROTEIN"/>
    <property type="match status" value="1"/>
</dbReference>
<dbReference type="NCBIfam" id="TIGR03344">
    <property type="entry name" value="VI_effect_Hcp1"/>
    <property type="match status" value="1"/>
</dbReference>
<dbReference type="Pfam" id="PF05638">
    <property type="entry name" value="T6SS_HCP"/>
    <property type="match status" value="1"/>
</dbReference>
<dbReference type="EMBL" id="CP064030">
    <property type="protein sequence ID" value="QRN55380.1"/>
    <property type="molecule type" value="Genomic_DNA"/>
</dbReference>
<proteinExistence type="predicted"/>
<keyword evidence="2" id="KW-1185">Reference proteome</keyword>
<dbReference type="RefSeq" id="WP_188798947.1">
    <property type="nucleotide sequence ID" value="NZ_BMIZ01000001.1"/>
</dbReference>